<feature type="region of interest" description="Disordered" evidence="1">
    <location>
        <begin position="765"/>
        <end position="799"/>
    </location>
</feature>
<dbReference type="PANTHER" id="PTHR34482:SF49">
    <property type="entry name" value="RETROTRANSPOSON GAG DOMAIN-CONTAINING PROTEIN"/>
    <property type="match status" value="1"/>
</dbReference>
<dbReference type="Proteomes" id="UP000032141">
    <property type="component" value="Unassembled WGS sequence"/>
</dbReference>
<dbReference type="HOGENOM" id="CLU_352111_0_0_1"/>
<dbReference type="Gramene" id="Bo00640s070.1">
    <property type="protein sequence ID" value="Bo00640s070.1"/>
    <property type="gene ID" value="Bo00640s070"/>
</dbReference>
<dbReference type="eggNOG" id="KOG0017">
    <property type="taxonomic scope" value="Eukaryota"/>
</dbReference>
<name>A0A0D2ZQB0_BRAOL</name>
<evidence type="ECO:0000256" key="1">
    <source>
        <dbReference type="SAM" id="MobiDB-lite"/>
    </source>
</evidence>
<dbReference type="AlphaFoldDB" id="A0A0D2ZQB0"/>
<protein>
    <recommendedName>
        <fullName evidence="2">Retrotransposon gag domain-containing protein</fullName>
    </recommendedName>
</protein>
<reference evidence="3" key="2">
    <citation type="submission" date="2015-06" db="UniProtKB">
        <authorList>
            <consortium name="EnsemblPlants"/>
        </authorList>
    </citation>
    <scope>IDENTIFICATION</scope>
</reference>
<organism evidence="3 4">
    <name type="scientific">Brassica oleracea var. oleracea</name>
    <dbReference type="NCBI Taxonomy" id="109376"/>
    <lineage>
        <taxon>Eukaryota</taxon>
        <taxon>Viridiplantae</taxon>
        <taxon>Streptophyta</taxon>
        <taxon>Embryophyta</taxon>
        <taxon>Tracheophyta</taxon>
        <taxon>Spermatophyta</taxon>
        <taxon>Magnoliopsida</taxon>
        <taxon>eudicotyledons</taxon>
        <taxon>Gunneridae</taxon>
        <taxon>Pentapetalae</taxon>
        <taxon>rosids</taxon>
        <taxon>malvids</taxon>
        <taxon>Brassicales</taxon>
        <taxon>Brassicaceae</taxon>
        <taxon>Brassiceae</taxon>
        <taxon>Brassica</taxon>
    </lineage>
</organism>
<reference evidence="3" key="1">
    <citation type="journal article" date="2014" name="Genome Biol.">
        <title>Transcriptome and methylome profiling reveals relics of genome dominance in the mesopolyploid Brassica oleracea.</title>
        <authorList>
            <person name="Parkin I.A."/>
            <person name="Koh C."/>
            <person name="Tang H."/>
            <person name="Robinson S.J."/>
            <person name="Kagale S."/>
            <person name="Clarke W.E."/>
            <person name="Town C.D."/>
            <person name="Nixon J."/>
            <person name="Krishnakumar V."/>
            <person name="Bidwell S.L."/>
            <person name="Denoeud F."/>
            <person name="Belcram H."/>
            <person name="Links M.G."/>
            <person name="Just J."/>
            <person name="Clarke C."/>
            <person name="Bender T."/>
            <person name="Huebert T."/>
            <person name="Mason A.S."/>
            <person name="Pires J.C."/>
            <person name="Barker G."/>
            <person name="Moore J."/>
            <person name="Walley P.G."/>
            <person name="Manoli S."/>
            <person name="Batley J."/>
            <person name="Edwards D."/>
            <person name="Nelson M.N."/>
            <person name="Wang X."/>
            <person name="Paterson A.H."/>
            <person name="King G."/>
            <person name="Bancroft I."/>
            <person name="Chalhoub B."/>
            <person name="Sharpe A.G."/>
        </authorList>
    </citation>
    <scope>NUCLEOTIDE SEQUENCE [LARGE SCALE GENOMIC DNA]</scope>
    <source>
        <strain evidence="3">cv. TO1000</strain>
    </source>
</reference>
<feature type="compositionally biased region" description="Polar residues" evidence="1">
    <location>
        <begin position="1"/>
        <end position="13"/>
    </location>
</feature>
<dbReference type="PANTHER" id="PTHR34482">
    <property type="entry name" value="DNA DAMAGE-INDUCIBLE PROTEIN 1-LIKE"/>
    <property type="match status" value="1"/>
</dbReference>
<evidence type="ECO:0000259" key="2">
    <source>
        <dbReference type="Pfam" id="PF03732"/>
    </source>
</evidence>
<feature type="compositionally biased region" description="Basic and acidic residues" evidence="1">
    <location>
        <begin position="790"/>
        <end position="799"/>
    </location>
</feature>
<feature type="domain" description="Retrotransposon gag" evidence="2">
    <location>
        <begin position="393"/>
        <end position="486"/>
    </location>
</feature>
<accession>A0A0D2ZQB0</accession>
<sequence>MSTDNTNNMQTPLNGGASDDLNTPAAAVSVANATANAATLEEFKMMFSAYEMRPGEHDKLVDTLTKKVETLTARTRAALPRGSTKIRWRKLDVATLLERPGILLTPDQFIQDIEVGFWDLTSRYQDEDLEEIKGVWFLTSETASELGRPVRSRCQFVDPRLDSPPICPALWPPASPIEDRGTAIPIEDRDREIPKRLRLCGATSTKDHSARGIVGAGVDWTCELHGRVQTLAHTNQGSSEENVGRNNNLFGHDQEIPPEENFPTNRTVRRRPETDDSESSVQGPRPIRRNNPIEHEVHDQPQQGEGMDHSLKMLHDVIARSLQQPQVQPQPLVPPQPSVSTPMLPLITAMKNMKTPHFEGGTDPFQADQWFRTMEKNFETLMCSEESKKKMEVCYLDKDAAEWWESRDRQVRHLVTTWAAFKNEFERKYFTPESKIRLQCQFANLVQGAKTVREYESEFMRPRRHVLRGQDDDETMISNFMYGLKPVLENRLAVGNYVSLTELVEKVVNVEIRLEAEKAASHKSSECFGKKPGSFQSNSYNPTCFTCGKKGKISTQCSVNRPIPATPITVHPPPAPPAIAPAPKRQAIGGRVYALELDDPKPPGLSTGPITGTLHVAGRPTHVLFDSGVTSYRRVDKNAWTNVISTFQKSSVATDRAEQTLGRYVAWLELGRYVATGQRSCAHLIGVLILSYEHGLSLTVDHFEALLRLQIVKDTDKYRLVPRNFMSVEKSCIPLFKRLPNDRPFINPLAPFPEDIIAVRDLLRNGSNSEPDDQDPDSAPMVATGLNSSKGKDIDLGDI</sequence>
<keyword evidence="4" id="KW-1185">Reference proteome</keyword>
<feature type="region of interest" description="Disordered" evidence="1">
    <location>
        <begin position="232"/>
        <end position="307"/>
    </location>
</feature>
<feature type="region of interest" description="Disordered" evidence="1">
    <location>
        <begin position="1"/>
        <end position="20"/>
    </location>
</feature>
<evidence type="ECO:0000313" key="4">
    <source>
        <dbReference type="Proteomes" id="UP000032141"/>
    </source>
</evidence>
<dbReference type="Pfam" id="PF03732">
    <property type="entry name" value="Retrotrans_gag"/>
    <property type="match status" value="1"/>
</dbReference>
<evidence type="ECO:0000313" key="3">
    <source>
        <dbReference type="EnsemblPlants" id="Bo00640s070.1"/>
    </source>
</evidence>
<proteinExistence type="predicted"/>
<dbReference type="EnsemblPlants" id="Bo00640s070.1">
    <property type="protein sequence ID" value="Bo00640s070.1"/>
    <property type="gene ID" value="Bo00640s070"/>
</dbReference>
<feature type="compositionally biased region" description="Polar residues" evidence="1">
    <location>
        <begin position="232"/>
        <end position="249"/>
    </location>
</feature>
<dbReference type="InterPro" id="IPR005162">
    <property type="entry name" value="Retrotrans_gag_dom"/>
</dbReference>